<dbReference type="InterPro" id="IPR042235">
    <property type="entry name" value="ZP-C_dom"/>
</dbReference>
<dbReference type="Proteomes" id="UP000472277">
    <property type="component" value="Chromosome 3"/>
</dbReference>
<evidence type="ECO:0000256" key="1">
    <source>
        <dbReference type="ARBA" id="ARBA00022536"/>
    </source>
</evidence>
<dbReference type="GO" id="GO:0032502">
    <property type="term" value="P:developmental process"/>
    <property type="evidence" value="ECO:0007669"/>
    <property type="project" value="UniProtKB-ARBA"/>
</dbReference>
<dbReference type="Gene3D" id="2.60.40.3210">
    <property type="entry name" value="Zona pellucida, ZP-N domain"/>
    <property type="match status" value="1"/>
</dbReference>
<dbReference type="AlphaFoldDB" id="A0A674C4J5"/>
<keyword evidence="6" id="KW-1185">Reference proteome</keyword>
<dbReference type="Pfam" id="PF23283">
    <property type="entry name" value="D8C_UMOD"/>
    <property type="match status" value="1"/>
</dbReference>
<dbReference type="Gene3D" id="2.60.40.4100">
    <property type="entry name" value="Zona pellucida, ZP-C domain"/>
    <property type="match status" value="1"/>
</dbReference>
<dbReference type="PROSITE" id="PS51034">
    <property type="entry name" value="ZP_2"/>
    <property type="match status" value="1"/>
</dbReference>
<evidence type="ECO:0000313" key="6">
    <source>
        <dbReference type="Proteomes" id="UP000472277"/>
    </source>
</evidence>
<sequence length="650" mass="71999">MHVITTNKYFIDSHMMSLEKYKFSSSQVEAMMTSEALLLLLFIQASTGDRSGTVVTSCETCDDQATCLVSSVELERVDAFPTRSFTCTCQDGFVGNGITCYDPKICESGSCCHQGYRWSSILGCVDVDECSLPDQPCAPQVCENTPGSFNCLVPNVDLHSVQFMCGDTECPVGQDCISIGGTSRCADPCQHYSVLNDTWRATNYRGIGNCDKDINFRGWYRMFLGDTSVQMPERCVQKHTCGTNSPMWLTDPHPQLSDGVVQRGICGSYDSCCQYKQTPIHVKACYRNYYVYKFVSPTYCTFAYCADVNTMVCATCRNDQTCVSEDKINWRCERKAPELVCGRSVLQVGLSRAHLEGAGLNATTAHLADRRCSAHEDRNGMVWYQVERREGHCGNTVKTNGTHAVYSNSILVYPVDARNDSPLSFPFSCIYPLEIESSLDVPIRPHLPTDNAVVAVGAKARASMFLYRNSNYTEPYPAGQAVTLLVGSSLHVGVSVDESDPELFVVVLDDCFTTESPSPDNLLRYYIIQDSCPSNRTHVTVEESASSLQARFSAVLYGGYRYVFLHCRLSLCNHRSSPCSPVCSRRRSRSVAKSVSLNPLTIGPITWAQKNVIIVGPPHNPITLSSALFYFPLHFVYALCSARSLDEVNV</sequence>
<evidence type="ECO:0000256" key="3">
    <source>
        <dbReference type="ARBA" id="ARBA00023157"/>
    </source>
</evidence>
<keyword evidence="3" id="KW-1015">Disulfide bond</keyword>
<dbReference type="GeneTree" id="ENSGT00940000156038"/>
<keyword evidence="2" id="KW-0732">Signal</keyword>
<keyword evidence="1" id="KW-0245">EGF-like domain</keyword>
<dbReference type="GO" id="GO:0005509">
    <property type="term" value="F:calcium ion binding"/>
    <property type="evidence" value="ECO:0007669"/>
    <property type="project" value="InterPro"/>
</dbReference>
<evidence type="ECO:0000256" key="2">
    <source>
        <dbReference type="ARBA" id="ARBA00022729"/>
    </source>
</evidence>
<dbReference type="InterPro" id="IPR001507">
    <property type="entry name" value="ZP_dom"/>
</dbReference>
<evidence type="ECO:0000259" key="4">
    <source>
        <dbReference type="PROSITE" id="PS51034"/>
    </source>
</evidence>
<reference evidence="5" key="2">
    <citation type="submission" date="2025-09" db="UniProtKB">
        <authorList>
            <consortium name="Ensembl"/>
        </authorList>
    </citation>
    <scope>IDENTIFICATION</scope>
</reference>
<proteinExistence type="predicted"/>
<dbReference type="Ensembl" id="ENSSTUT00000083551.1">
    <property type="protein sequence ID" value="ENSSTUP00000078444.1"/>
    <property type="gene ID" value="ENSSTUG00000034641.1"/>
</dbReference>
<dbReference type="Pfam" id="PF07645">
    <property type="entry name" value="EGF_CA"/>
    <property type="match status" value="1"/>
</dbReference>
<dbReference type="InterPro" id="IPR018097">
    <property type="entry name" value="EGF_Ca-bd_CS"/>
</dbReference>
<dbReference type="InterPro" id="IPR057774">
    <property type="entry name" value="D8C_UMOD/GP2/OIT3-like"/>
</dbReference>
<dbReference type="InterPro" id="IPR055355">
    <property type="entry name" value="ZP-C"/>
</dbReference>
<dbReference type="PROSITE" id="PS01187">
    <property type="entry name" value="EGF_CA"/>
    <property type="match status" value="1"/>
</dbReference>
<dbReference type="PANTHER" id="PTHR14002:SF20">
    <property type="entry name" value="ZONA PELLUCIDA-LIKE DOMAIN-CONTAINING PROTEIN 1"/>
    <property type="match status" value="1"/>
</dbReference>
<evidence type="ECO:0000313" key="5">
    <source>
        <dbReference type="Ensembl" id="ENSSTUP00000078444.1"/>
    </source>
</evidence>
<dbReference type="SMART" id="SM00179">
    <property type="entry name" value="EGF_CA"/>
    <property type="match status" value="1"/>
</dbReference>
<dbReference type="InterPro" id="IPR049883">
    <property type="entry name" value="NOTCH1_EGF-like"/>
</dbReference>
<reference evidence="5" key="1">
    <citation type="submission" date="2025-08" db="UniProtKB">
        <authorList>
            <consortium name="Ensembl"/>
        </authorList>
    </citation>
    <scope>IDENTIFICATION</scope>
</reference>
<dbReference type="SMART" id="SM00241">
    <property type="entry name" value="ZP"/>
    <property type="match status" value="1"/>
</dbReference>
<feature type="domain" description="ZP" evidence="4">
    <location>
        <begin position="340"/>
        <end position="590"/>
    </location>
</feature>
<dbReference type="Gene3D" id="2.10.25.10">
    <property type="entry name" value="Laminin"/>
    <property type="match status" value="2"/>
</dbReference>
<dbReference type="InterPro" id="IPR001881">
    <property type="entry name" value="EGF-like_Ca-bd_dom"/>
</dbReference>
<dbReference type="PANTHER" id="PTHR14002">
    <property type="entry name" value="ENDOGLIN/TGF-BETA RECEPTOR TYPE III"/>
    <property type="match status" value="1"/>
</dbReference>
<dbReference type="FunCoup" id="A0A674C4J5">
    <property type="interactions" value="1082"/>
</dbReference>
<name>A0A674C4J5_SALTR</name>
<protein>
    <recommendedName>
        <fullName evidence="4">ZP domain-containing protein</fullName>
    </recommendedName>
</protein>
<dbReference type="Pfam" id="PF00100">
    <property type="entry name" value="Zona_pellucida"/>
    <property type="match status" value="1"/>
</dbReference>
<organism evidence="5 6">
    <name type="scientific">Salmo trutta</name>
    <name type="common">Brown trout</name>
    <dbReference type="NCBI Taxonomy" id="8032"/>
    <lineage>
        <taxon>Eukaryota</taxon>
        <taxon>Metazoa</taxon>
        <taxon>Chordata</taxon>
        <taxon>Craniata</taxon>
        <taxon>Vertebrata</taxon>
        <taxon>Euteleostomi</taxon>
        <taxon>Actinopterygii</taxon>
        <taxon>Neopterygii</taxon>
        <taxon>Teleostei</taxon>
        <taxon>Protacanthopterygii</taxon>
        <taxon>Salmoniformes</taxon>
        <taxon>Salmonidae</taxon>
        <taxon>Salmoninae</taxon>
        <taxon>Salmo</taxon>
    </lineage>
</organism>
<dbReference type="OMA" id="HCEINEC"/>
<accession>A0A674C4J5</accession>
<dbReference type="InParanoid" id="A0A674C4J5"/>